<dbReference type="PROSITE" id="PS50222">
    <property type="entry name" value="EF_HAND_2"/>
    <property type="match status" value="1"/>
</dbReference>
<sequence>MADAKKMWEAIKSRFGGNDKSKKMQKYLLKQQFEARDNGSDNEVKSCSKTCEESYARLKKLYDEQRDKLNDASVEITAYTLALKRLLNTQMSDNDKFGLGYGDYRYGSILSYENEVLQSMFMNKESDLENTSVNDRYAAGMHAIPHPMTGNYMPSRPDVEINYSKFTYGPKQPSANDLDFKTSDYASCKSDSSVEPSTSVPEPFVNESKVISEPKAVCKPKVWTDAPIIKEYESDSDDDLVFNVQEDKEKPSCAFTDSVKHVNTAWENIKEKGTPNHCPKTEKQDSHGYTRKGLGYAFNRKACFVCGSFSHLIRDCDFYENRMAKQAALTKSKNKFTMSNPHQELTSPEANGFCKEVASPKQTTLGKDISNSFMAVLIEAQQHISNESPLLGVNTPRCDEDSIKLKELMVLRTKLSNRVLALEQSKTAQDLVIKKLQKKVKIIERKIKVRTPGMTLFKIGNFKKESLDKENVSKHKRYLKTRLMFEESDFDNIYDMVDEDND</sequence>
<reference evidence="2" key="1">
    <citation type="journal article" date="2019" name="Sci. Rep.">
        <title>Draft genome of Tanacetum cinerariifolium, the natural source of mosquito coil.</title>
        <authorList>
            <person name="Yamashiro T."/>
            <person name="Shiraishi A."/>
            <person name="Satake H."/>
            <person name="Nakayama K."/>
        </authorList>
    </citation>
    <scope>NUCLEOTIDE SEQUENCE</scope>
</reference>
<accession>A0A6L2KHR9</accession>
<dbReference type="InterPro" id="IPR002048">
    <property type="entry name" value="EF_hand_dom"/>
</dbReference>
<comment type="caution">
    <text evidence="2">The sequence shown here is derived from an EMBL/GenBank/DDBJ whole genome shotgun (WGS) entry which is preliminary data.</text>
</comment>
<dbReference type="AlphaFoldDB" id="A0A6L2KHR9"/>
<dbReference type="GO" id="GO:0005509">
    <property type="term" value="F:calcium ion binding"/>
    <property type="evidence" value="ECO:0007669"/>
    <property type="project" value="InterPro"/>
</dbReference>
<gene>
    <name evidence="2" type="ORF">Tci_020976</name>
</gene>
<dbReference type="EMBL" id="BKCJ010002502">
    <property type="protein sequence ID" value="GEU48998.1"/>
    <property type="molecule type" value="Genomic_DNA"/>
</dbReference>
<organism evidence="2">
    <name type="scientific">Tanacetum cinerariifolium</name>
    <name type="common">Dalmatian daisy</name>
    <name type="synonym">Chrysanthemum cinerariifolium</name>
    <dbReference type="NCBI Taxonomy" id="118510"/>
    <lineage>
        <taxon>Eukaryota</taxon>
        <taxon>Viridiplantae</taxon>
        <taxon>Streptophyta</taxon>
        <taxon>Embryophyta</taxon>
        <taxon>Tracheophyta</taxon>
        <taxon>Spermatophyta</taxon>
        <taxon>Magnoliopsida</taxon>
        <taxon>eudicotyledons</taxon>
        <taxon>Gunneridae</taxon>
        <taxon>Pentapetalae</taxon>
        <taxon>asterids</taxon>
        <taxon>campanulids</taxon>
        <taxon>Asterales</taxon>
        <taxon>Asteraceae</taxon>
        <taxon>Asteroideae</taxon>
        <taxon>Anthemideae</taxon>
        <taxon>Anthemidinae</taxon>
        <taxon>Tanacetum</taxon>
    </lineage>
</organism>
<feature type="domain" description="EF-hand" evidence="1">
    <location>
        <begin position="485"/>
        <end position="502"/>
    </location>
</feature>
<evidence type="ECO:0000259" key="1">
    <source>
        <dbReference type="PROSITE" id="PS50222"/>
    </source>
</evidence>
<protein>
    <recommendedName>
        <fullName evidence="1">EF-hand domain-containing protein</fullName>
    </recommendedName>
</protein>
<name>A0A6L2KHR9_TANCI</name>
<evidence type="ECO:0000313" key="2">
    <source>
        <dbReference type="EMBL" id="GEU48998.1"/>
    </source>
</evidence>
<proteinExistence type="predicted"/>